<proteinExistence type="predicted"/>
<keyword evidence="4" id="KW-1185">Reference proteome</keyword>
<feature type="domain" description="BTB" evidence="2">
    <location>
        <begin position="66"/>
        <end position="138"/>
    </location>
</feature>
<dbReference type="SUPFAM" id="SSF54695">
    <property type="entry name" value="POZ domain"/>
    <property type="match status" value="1"/>
</dbReference>
<sequence>MYRFLSLKHDKAPMETKSLDRGNASGHSLLGVKHNKCIIFPSKVSMVAEAIERRNQNWIVCSKVAIDLTIKVGNSTFQLHKLPMVSRSGYLNRLVFQRISIGDKNSISKIQVDNLTGGAEIFELVVKFYYRWKFDLTAANIAPIFKSCEIISSGTKGLQLLKLCSEAIAWKAFMDPKTFAAGDDDSLCSKA</sequence>
<dbReference type="InterPro" id="IPR000210">
    <property type="entry name" value="BTB/POZ_dom"/>
</dbReference>
<evidence type="ECO:0000259" key="2">
    <source>
        <dbReference type="PROSITE" id="PS50097"/>
    </source>
</evidence>
<dbReference type="Pfam" id="PF00651">
    <property type="entry name" value="BTB"/>
    <property type="match status" value="1"/>
</dbReference>
<dbReference type="EMBL" id="JAAGAX010000008">
    <property type="protein sequence ID" value="KAF2307213.1"/>
    <property type="molecule type" value="Genomic_DNA"/>
</dbReference>
<protein>
    <recommendedName>
        <fullName evidence="2">BTB domain-containing protein</fullName>
    </recommendedName>
</protein>
<accession>A0A6A6M4C3</accession>
<organism evidence="3 4">
    <name type="scientific">Hevea brasiliensis</name>
    <name type="common">Para rubber tree</name>
    <name type="synonym">Siphonia brasiliensis</name>
    <dbReference type="NCBI Taxonomy" id="3981"/>
    <lineage>
        <taxon>Eukaryota</taxon>
        <taxon>Viridiplantae</taxon>
        <taxon>Streptophyta</taxon>
        <taxon>Embryophyta</taxon>
        <taxon>Tracheophyta</taxon>
        <taxon>Spermatophyta</taxon>
        <taxon>Magnoliopsida</taxon>
        <taxon>eudicotyledons</taxon>
        <taxon>Gunneridae</taxon>
        <taxon>Pentapetalae</taxon>
        <taxon>rosids</taxon>
        <taxon>fabids</taxon>
        <taxon>Malpighiales</taxon>
        <taxon>Euphorbiaceae</taxon>
        <taxon>Crotonoideae</taxon>
        <taxon>Micrandreae</taxon>
        <taxon>Hevea</taxon>
    </lineage>
</organism>
<dbReference type="InterPro" id="IPR011333">
    <property type="entry name" value="SKP1/BTB/POZ_sf"/>
</dbReference>
<comment type="caution">
    <text evidence="3">The sequence shown here is derived from an EMBL/GenBank/DDBJ whole genome shotgun (WGS) entry which is preliminary data.</text>
</comment>
<dbReference type="AlphaFoldDB" id="A0A6A6M4C3"/>
<dbReference type="Gene3D" id="3.30.710.10">
    <property type="entry name" value="Potassium Channel Kv1.1, Chain A"/>
    <property type="match status" value="1"/>
</dbReference>
<comment type="pathway">
    <text evidence="1">Protein modification; protein ubiquitination.</text>
</comment>
<dbReference type="PROSITE" id="PS50097">
    <property type="entry name" value="BTB"/>
    <property type="match status" value="1"/>
</dbReference>
<gene>
    <name evidence="3" type="ORF">GH714_025480</name>
</gene>
<dbReference type="PANTHER" id="PTHR32370">
    <property type="entry name" value="OS12G0117600 PROTEIN"/>
    <property type="match status" value="1"/>
</dbReference>
<evidence type="ECO:0000313" key="4">
    <source>
        <dbReference type="Proteomes" id="UP000467840"/>
    </source>
</evidence>
<evidence type="ECO:0000256" key="1">
    <source>
        <dbReference type="ARBA" id="ARBA00004906"/>
    </source>
</evidence>
<name>A0A6A6M4C3_HEVBR</name>
<dbReference type="Proteomes" id="UP000467840">
    <property type="component" value="Chromosome 9"/>
</dbReference>
<dbReference type="InterPro" id="IPR043454">
    <property type="entry name" value="NPH3/RPT2-like"/>
</dbReference>
<evidence type="ECO:0000313" key="3">
    <source>
        <dbReference type="EMBL" id="KAF2307213.1"/>
    </source>
</evidence>
<reference evidence="3 4" key="1">
    <citation type="journal article" date="2020" name="Mol. Plant">
        <title>The Chromosome-Based Rubber Tree Genome Provides New Insights into Spurge Genome Evolution and Rubber Biosynthesis.</title>
        <authorList>
            <person name="Liu J."/>
            <person name="Shi C."/>
            <person name="Shi C.C."/>
            <person name="Li W."/>
            <person name="Zhang Q.J."/>
            <person name="Zhang Y."/>
            <person name="Li K."/>
            <person name="Lu H.F."/>
            <person name="Shi C."/>
            <person name="Zhu S.T."/>
            <person name="Xiao Z.Y."/>
            <person name="Nan H."/>
            <person name="Yue Y."/>
            <person name="Zhu X.G."/>
            <person name="Wu Y."/>
            <person name="Hong X.N."/>
            <person name="Fan G.Y."/>
            <person name="Tong Y."/>
            <person name="Zhang D."/>
            <person name="Mao C.L."/>
            <person name="Liu Y.L."/>
            <person name="Hao S.J."/>
            <person name="Liu W.Q."/>
            <person name="Lv M.Q."/>
            <person name="Zhang H.B."/>
            <person name="Liu Y."/>
            <person name="Hu-Tang G.R."/>
            <person name="Wang J.P."/>
            <person name="Wang J.H."/>
            <person name="Sun Y.H."/>
            <person name="Ni S.B."/>
            <person name="Chen W.B."/>
            <person name="Zhang X.C."/>
            <person name="Jiao Y.N."/>
            <person name="Eichler E.E."/>
            <person name="Li G.H."/>
            <person name="Liu X."/>
            <person name="Gao L.Z."/>
        </authorList>
    </citation>
    <scope>NUCLEOTIDE SEQUENCE [LARGE SCALE GENOMIC DNA]</scope>
    <source>
        <strain evidence="4">cv. GT1</strain>
        <tissue evidence="3">Leaf</tissue>
    </source>
</reference>